<organism evidence="1">
    <name type="scientific">Pseudomonas phage Nican01</name>
    <dbReference type="NCBI Taxonomy" id="3138540"/>
    <lineage>
        <taxon>Viruses</taxon>
        <taxon>Duplodnaviria</taxon>
        <taxon>Heunggongvirae</taxon>
        <taxon>Uroviricota</taxon>
        <taxon>Caudoviricetes</taxon>
        <taxon>Nickievirus</taxon>
    </lineage>
</organism>
<name>A0AAU6W0A8_9CAUD</name>
<dbReference type="EMBL" id="PP179318">
    <property type="protein sequence ID" value="XAI70052.1"/>
    <property type="molecule type" value="Genomic_DNA"/>
</dbReference>
<gene>
    <name evidence="1" type="ORF">Nican01_00039</name>
</gene>
<protein>
    <submittedName>
        <fullName evidence="1">Uncharacterized protein</fullName>
    </submittedName>
</protein>
<sequence length="112" mass="12677">MATKTNGKELKEFWNLGEPWWLKDGWVEGDSYTVNGVEMDDTFEPGSCADTDQITIVSGVIVDAVSERELDLNSQFRKWRKSLTTTTVLVEIDLDKLDDLKTHVKSLKGKIV</sequence>
<proteinExistence type="predicted"/>
<evidence type="ECO:0000313" key="1">
    <source>
        <dbReference type="EMBL" id="XAI70052.1"/>
    </source>
</evidence>
<accession>A0AAU6W0A8</accession>
<reference evidence="1" key="1">
    <citation type="journal article" date="2024" name="J. Gen. Virol.">
        <title>Novel phages of Pseudomonas syringae unveil numerous potential auxiliary metabolic genes.</title>
        <authorList>
            <person name="Feltin C."/>
            <person name="Garneau J.R."/>
            <person name="Morris C.E."/>
            <person name="Berard A."/>
            <person name="Torres-Barcelo C."/>
        </authorList>
    </citation>
    <scope>NUCLEOTIDE SEQUENCE</scope>
</reference>